<reference evidence="1 2" key="1">
    <citation type="journal article" date="2016" name="Nat. Commun.">
        <title>Thousands of microbial genomes shed light on interconnected biogeochemical processes in an aquifer system.</title>
        <authorList>
            <person name="Anantharaman K."/>
            <person name="Brown C.T."/>
            <person name="Hug L.A."/>
            <person name="Sharon I."/>
            <person name="Castelle C.J."/>
            <person name="Probst A.J."/>
            <person name="Thomas B.C."/>
            <person name="Singh A."/>
            <person name="Wilkins M.J."/>
            <person name="Karaoz U."/>
            <person name="Brodie E.L."/>
            <person name="Williams K.H."/>
            <person name="Hubbard S.S."/>
            <person name="Banfield J.F."/>
        </authorList>
    </citation>
    <scope>NUCLEOTIDE SEQUENCE [LARGE SCALE GENOMIC DNA]</scope>
</reference>
<comment type="caution">
    <text evidence="1">The sequence shown here is derived from an EMBL/GenBank/DDBJ whole genome shotgun (WGS) entry which is preliminary data.</text>
</comment>
<dbReference type="EMBL" id="MFNF01000017">
    <property type="protein sequence ID" value="OGH03352.1"/>
    <property type="molecule type" value="Genomic_DNA"/>
</dbReference>
<evidence type="ECO:0000313" key="2">
    <source>
        <dbReference type="Proteomes" id="UP000177583"/>
    </source>
</evidence>
<protein>
    <submittedName>
        <fullName evidence="1">Uncharacterized protein</fullName>
    </submittedName>
</protein>
<proteinExistence type="predicted"/>
<accession>A0A1F6GZ52</accession>
<name>A0A1F6GZ52_9PROT</name>
<evidence type="ECO:0000313" key="1">
    <source>
        <dbReference type="EMBL" id="OGH03352.1"/>
    </source>
</evidence>
<gene>
    <name evidence="1" type="ORF">A2557_02390</name>
</gene>
<sequence>MTLLDLKWDPVSLGFQLDEFAEPLLVTGEGALTQSIQLALMDSPLARLFFGAEPEEAELIATQLMFSLEMSHPEIRVGSIKHQLQGSKLDLRLELSYDSGKSLTLYFEDLLYAAQGS</sequence>
<organism evidence="1 2">
    <name type="scientific">Candidatus Lambdaproteobacteria bacterium RIFOXYD2_FULL_56_26</name>
    <dbReference type="NCBI Taxonomy" id="1817773"/>
    <lineage>
        <taxon>Bacteria</taxon>
        <taxon>Pseudomonadati</taxon>
        <taxon>Pseudomonadota</taxon>
        <taxon>Candidatus Lambdaproteobacteria</taxon>
    </lineage>
</organism>
<dbReference type="Proteomes" id="UP000177583">
    <property type="component" value="Unassembled WGS sequence"/>
</dbReference>
<dbReference type="AlphaFoldDB" id="A0A1F6GZ52"/>